<gene>
    <name evidence="3" type="primary">ureD</name>
    <name evidence="5" type="ORF">DV707_00835</name>
    <name evidence="6" type="ORF">SAMN04488133_1394</name>
</gene>
<keyword evidence="2 3" id="KW-0143">Chaperone</keyword>
<reference evidence="5 8" key="2">
    <citation type="journal article" date="2019" name="Nat. Commun.">
        <title>A new type of DNA phosphorothioation-based antiviral system in archaea.</title>
        <authorList>
            <person name="Xiong L."/>
            <person name="Liu S."/>
            <person name="Chen S."/>
            <person name="Xiao Y."/>
            <person name="Zhu B."/>
            <person name="Gao Y."/>
            <person name="Zhang Y."/>
            <person name="Chen B."/>
            <person name="Luo J."/>
            <person name="Deng Z."/>
            <person name="Chen X."/>
            <person name="Wang L."/>
            <person name="Chen S."/>
        </authorList>
    </citation>
    <scope>NUCLEOTIDE SEQUENCE [LARGE SCALE GENOMIC DNA]</scope>
    <source>
        <strain evidence="5 8">CGMCC 1.10331</strain>
    </source>
</reference>
<dbReference type="OrthoDB" id="10701at2157"/>
<dbReference type="Proteomes" id="UP000296733">
    <property type="component" value="Chromosome"/>
</dbReference>
<dbReference type="HAMAP" id="MF_01384">
    <property type="entry name" value="UreD"/>
    <property type="match status" value="1"/>
</dbReference>
<dbReference type="EMBL" id="FNVN01000001">
    <property type="protein sequence ID" value="SEG02910.1"/>
    <property type="molecule type" value="Genomic_DNA"/>
</dbReference>
<dbReference type="EMBL" id="CP031311">
    <property type="protein sequence ID" value="QCC46339.1"/>
    <property type="molecule type" value="Genomic_DNA"/>
</dbReference>
<keyword evidence="3" id="KW-0963">Cytoplasm</keyword>
<comment type="subcellular location">
    <subcellularLocation>
        <location evidence="3">Cytoplasm</location>
    </subcellularLocation>
</comment>
<dbReference type="GeneID" id="39856587"/>
<feature type="region of interest" description="Disordered" evidence="4">
    <location>
        <begin position="272"/>
        <end position="347"/>
    </location>
</feature>
<feature type="compositionally biased region" description="Gly residues" evidence="4">
    <location>
        <begin position="300"/>
        <end position="311"/>
    </location>
</feature>
<protein>
    <recommendedName>
        <fullName evidence="3">Urease accessory protein UreD</fullName>
    </recommendedName>
</protein>
<dbReference type="RefSeq" id="WP_103991064.1">
    <property type="nucleotide sequence ID" value="NZ_CP031311.1"/>
</dbReference>
<comment type="function">
    <text evidence="3">Required for maturation of urease via the functional incorporation of the urease nickel metallocenter.</text>
</comment>
<keyword evidence="7" id="KW-1185">Reference proteome</keyword>
<comment type="similarity">
    <text evidence="1 3">Belongs to the UreD family.</text>
</comment>
<evidence type="ECO:0000256" key="3">
    <source>
        <dbReference type="HAMAP-Rule" id="MF_01384"/>
    </source>
</evidence>
<evidence type="ECO:0000313" key="7">
    <source>
        <dbReference type="Proteomes" id="UP000236740"/>
    </source>
</evidence>
<dbReference type="Pfam" id="PF01774">
    <property type="entry name" value="UreD"/>
    <property type="match status" value="1"/>
</dbReference>
<feature type="compositionally biased region" description="Acidic residues" evidence="4">
    <location>
        <begin position="272"/>
        <end position="281"/>
    </location>
</feature>
<name>A0A1H5WUJ4_9EURY</name>
<evidence type="ECO:0000256" key="1">
    <source>
        <dbReference type="ARBA" id="ARBA00007177"/>
    </source>
</evidence>
<accession>A0A1H5WUJ4</accession>
<evidence type="ECO:0000313" key="6">
    <source>
        <dbReference type="EMBL" id="SEG02910.1"/>
    </source>
</evidence>
<evidence type="ECO:0000256" key="2">
    <source>
        <dbReference type="ARBA" id="ARBA00023186"/>
    </source>
</evidence>
<dbReference type="GO" id="GO:0016151">
    <property type="term" value="F:nickel cation binding"/>
    <property type="evidence" value="ECO:0007669"/>
    <property type="project" value="UniProtKB-UniRule"/>
</dbReference>
<keyword evidence="3" id="KW-0996">Nickel insertion</keyword>
<evidence type="ECO:0000256" key="4">
    <source>
        <dbReference type="SAM" id="MobiDB-lite"/>
    </source>
</evidence>
<dbReference type="InterPro" id="IPR002669">
    <property type="entry name" value="UreD"/>
</dbReference>
<dbReference type="Proteomes" id="UP000236740">
    <property type="component" value="Unassembled WGS sequence"/>
</dbReference>
<proteinExistence type="inferred from homology"/>
<feature type="compositionally biased region" description="Acidic residues" evidence="4">
    <location>
        <begin position="1"/>
        <end position="11"/>
    </location>
</feature>
<sequence>MAAETTGDEPTESGGDGRLERGRDGSDDGGGARSGAARTTPNGSLPTHPAFERYETESVPSVGVGRPGKSGELDLSFAVADGTTRLVRDYARVPFHVSGTLGHDPHPRGETVYVQSPSGGIAQGDRHDVSITAGEDAIAHVSTGSSTKVLSMEHNYGGVEVSLRVGPGAHLEYVPEPLILHADARYCQGVSVDLASDASAILGEVVVPGRLARGERFEFDRYASRLRAYREGRLTVADDAHLCPAENDPSAPGVLGEFDVYGTLYVLTPDPEAVDESETDAPEPAALSDTLHEAVTGRVADGGGTDGGGGGDGDDAAGSDVEGGSSDVEGDNRDAGGGDPVAAGATALPNGAGVAVRALGDRADAVSGALRAAWSAARIELVGAEAAPRRKN</sequence>
<reference evidence="6 7" key="1">
    <citation type="submission" date="2016-10" db="EMBL/GenBank/DDBJ databases">
        <authorList>
            <person name="de Groot N.N."/>
        </authorList>
    </citation>
    <scope>NUCLEOTIDE SEQUENCE [LARGE SCALE GENOMIC DNA]</scope>
    <source>
        <strain evidence="6 7">CGMCC 1.10331</strain>
    </source>
</reference>
<comment type="subunit">
    <text evidence="3">UreD, UreF and UreG form a complex that acts as a GTP-hydrolysis-dependent molecular chaperone, activating the urease apoprotein by helping to assemble the nickel containing metallocenter of UreC. The UreE protein probably delivers the nickel.</text>
</comment>
<dbReference type="KEGG" id="hlm:DV707_00835"/>
<organism evidence="6 7">
    <name type="scientific">Halobellus limi</name>
    <dbReference type="NCBI Taxonomy" id="699433"/>
    <lineage>
        <taxon>Archaea</taxon>
        <taxon>Methanobacteriati</taxon>
        <taxon>Methanobacteriota</taxon>
        <taxon>Stenosarchaea group</taxon>
        <taxon>Halobacteria</taxon>
        <taxon>Halobacteriales</taxon>
        <taxon>Haloferacaceae</taxon>
        <taxon>Halobellus</taxon>
    </lineage>
</organism>
<evidence type="ECO:0000313" key="5">
    <source>
        <dbReference type="EMBL" id="QCC46339.1"/>
    </source>
</evidence>
<dbReference type="PANTHER" id="PTHR33643">
    <property type="entry name" value="UREASE ACCESSORY PROTEIN D"/>
    <property type="match status" value="1"/>
</dbReference>
<dbReference type="AlphaFoldDB" id="A0A1H5WUJ4"/>
<evidence type="ECO:0000313" key="8">
    <source>
        <dbReference type="Proteomes" id="UP000296733"/>
    </source>
</evidence>
<feature type="region of interest" description="Disordered" evidence="4">
    <location>
        <begin position="1"/>
        <end position="73"/>
    </location>
</feature>
<dbReference type="GO" id="GO:0005737">
    <property type="term" value="C:cytoplasm"/>
    <property type="evidence" value="ECO:0007669"/>
    <property type="project" value="UniProtKB-SubCell"/>
</dbReference>
<feature type="compositionally biased region" description="Basic and acidic residues" evidence="4">
    <location>
        <begin position="15"/>
        <end position="26"/>
    </location>
</feature>
<feature type="compositionally biased region" description="Low complexity" evidence="4">
    <location>
        <begin position="318"/>
        <end position="327"/>
    </location>
</feature>
<dbReference type="PANTHER" id="PTHR33643:SF1">
    <property type="entry name" value="UREASE ACCESSORY PROTEIN D"/>
    <property type="match status" value="1"/>
</dbReference>